<organism evidence="1 2">
    <name type="scientific">Brevibacillus formosus</name>
    <dbReference type="NCBI Taxonomy" id="54913"/>
    <lineage>
        <taxon>Bacteria</taxon>
        <taxon>Bacillati</taxon>
        <taxon>Bacillota</taxon>
        <taxon>Bacilli</taxon>
        <taxon>Bacillales</taxon>
        <taxon>Paenibacillaceae</taxon>
        <taxon>Brevibacillus</taxon>
    </lineage>
</organism>
<evidence type="ECO:0000313" key="1">
    <source>
        <dbReference type="EMBL" id="ASJ53312.1"/>
    </source>
</evidence>
<dbReference type="EMBL" id="CP018145">
    <property type="protein sequence ID" value="ASJ53312.1"/>
    <property type="molecule type" value="Genomic_DNA"/>
</dbReference>
<proteinExistence type="predicted"/>
<name>A0A220MED5_9BACL</name>
<reference evidence="1 2" key="1">
    <citation type="submission" date="2016-11" db="EMBL/GenBank/DDBJ databases">
        <authorList>
            <person name="Jaros S."/>
            <person name="Januszkiewicz K."/>
            <person name="Wedrychowicz H."/>
        </authorList>
    </citation>
    <scope>NUCLEOTIDE SEQUENCE [LARGE SCALE GENOMIC DNA]</scope>
    <source>
        <strain evidence="1 2">NF2</strain>
    </source>
</reference>
<evidence type="ECO:0000313" key="2">
    <source>
        <dbReference type="Proteomes" id="UP000197781"/>
    </source>
</evidence>
<dbReference type="Proteomes" id="UP000197781">
    <property type="component" value="Chromosome"/>
</dbReference>
<protein>
    <submittedName>
        <fullName evidence="1">Uncharacterized protein</fullName>
    </submittedName>
</protein>
<dbReference type="KEGG" id="bfm:BP422_06950"/>
<dbReference type="RefSeq" id="WP_088907138.1">
    <property type="nucleotide sequence ID" value="NZ_CP018145.1"/>
</dbReference>
<gene>
    <name evidence="1" type="ORF">BP422_06950</name>
</gene>
<accession>A0A220MED5</accession>
<sequence length="108" mass="12826">MSQEFTYYDWFLEQNLTSEQESKLNILLYLISDKLTNENITEDYDRKIRQTAPEFVNILDAPEITHELIITTLVANFQLTRESVSQMFEGMRNQGNFAKLAEFMKEYK</sequence>
<dbReference type="AlphaFoldDB" id="A0A220MED5"/>